<dbReference type="EMBL" id="CP041334">
    <property type="protein sequence ID" value="QKY73739.1"/>
    <property type="molecule type" value="Genomic_DNA"/>
</dbReference>
<proteinExistence type="predicted"/>
<dbReference type="RefSeq" id="WP_010787368.1">
    <property type="nucleotide sequence ID" value="NZ_CP009158.1"/>
</dbReference>
<dbReference type="GeneID" id="66618322"/>
<evidence type="ECO:0000313" key="1">
    <source>
        <dbReference type="EMBL" id="QKY73739.1"/>
    </source>
</evidence>
<name>A0A6I5WKG2_GLAPU</name>
<sequence>MGETAGSQNSDIKFGWGWWAKFGEWSWGIEVTFMAVLLGYAWFKSTKNGVNLTWQVLFLSVTAINMSPWLSPMKHVAVLPEPWSHLIHGFLVTIGYVIPPLILVWMYARQRKEIKWYWA</sequence>
<reference evidence="1 2" key="1">
    <citation type="submission" date="2019-06" db="EMBL/GenBank/DDBJ databases">
        <title>Complete genome sequence of Haemophilus parasuis HPS412.</title>
        <authorList>
            <person name="Yang S."/>
            <person name="Huang C."/>
        </authorList>
    </citation>
    <scope>NUCLEOTIDE SEQUENCE [LARGE SCALE GENOMIC DNA]</scope>
    <source>
        <strain evidence="1 2">HPS412</strain>
    </source>
</reference>
<dbReference type="Proteomes" id="UP000509790">
    <property type="component" value="Chromosome"/>
</dbReference>
<accession>A0A6I5WKG2</accession>
<organism evidence="1 2">
    <name type="scientific">Glaesserella parasuis</name>
    <name type="common">Haemophilus parasuis</name>
    <dbReference type="NCBI Taxonomy" id="738"/>
    <lineage>
        <taxon>Bacteria</taxon>
        <taxon>Pseudomonadati</taxon>
        <taxon>Pseudomonadota</taxon>
        <taxon>Gammaproteobacteria</taxon>
        <taxon>Pasteurellales</taxon>
        <taxon>Pasteurellaceae</taxon>
        <taxon>Glaesserella</taxon>
    </lineage>
</organism>
<gene>
    <name evidence="1" type="ORF">FLK62_11350</name>
</gene>
<dbReference type="AlphaFoldDB" id="A0A6I5WKG2"/>
<evidence type="ECO:0000313" key="2">
    <source>
        <dbReference type="Proteomes" id="UP000509790"/>
    </source>
</evidence>
<protein>
    <submittedName>
        <fullName evidence="1">Uncharacterized protein</fullName>
    </submittedName>
</protein>